<sequence length="916" mass="98315">MSEGSRKKYGAFMSYSHSTDAELAPILQKLIRRVGRPWFRRSELEIFRDSTSLTMTADLWNSIRFALESSEYFILMASPKAAQSPWVHREIAYWREFRESSKCFIVLTEGCIAWDSGRNDFDWSRTTALPRNVMSGWYSREPLWEDVSSARGTTHPSQRNVRLRDAARTLAAPLRGVTKEALDGEDERESRRARRTLQGGVASLSVLLVVAVVAALLAVSQRNSALEQLRASTARAIAAESVNLSVREPGRAARLALLAYQTEPSAQATAALMAAYDNARHVTGYLAEHGAAPADPDGLVTKVALSSDGRTVAGVSRYDGSVRLWDAASRAEIGRLRPPHRGEGNVSPSLTFTDNGRLAVMFSGIVDVWDIQSRTLIYSRSLAAAGRFEAVARDGESAVVSVGDGGSESTYVLPLRPGTSAVLVGTGPAALAAATFRATGRYTTPVLFPKEPRDFVDVSEDGATAVRIRNFRNLEVWDVRSGSLVASVELPGEPGWLAVAISDDGTSVLVGNDVGEVVRFVRSTGVFVEVARLPTAVYGLDLVRGGRTGAGVDALGAVTLLSPADDHRYEEIPTNLYGEVFRLQTSPDGRYMTTERNEATDLWEVATARRIASFPGPATWNAEITPAEFAADGSKFLTPEDGRIVVRRLPDGIQVGAAPAAVGPVEVARTLHTTLGGPRAVVDYTVQPRRVVVVGDSGEHVLADAPAGLESSVDVVANAAFAVVQISGPGGSTVRAYDLRDGNPRPIGTEAPETRDLAGAFRAVVDDEGHRVLLADAILDISSGSRVPLSGGDGLISGSSSVFVADGSQAVRQVEPTRDATAEIRSRLLVWDTREGRLLGEWRDPENAATPNDVEAGLVRIGDDRVAAQRADGLTRVWNVAPNLWAARLCTLVGDLPPQERAGYLGEVDDPRGCFG</sequence>
<evidence type="ECO:0000313" key="6">
    <source>
        <dbReference type="Proteomes" id="UP001500325"/>
    </source>
</evidence>
<keyword evidence="5" id="KW-0675">Receptor</keyword>
<evidence type="ECO:0000256" key="1">
    <source>
        <dbReference type="ARBA" id="ARBA00022574"/>
    </source>
</evidence>
<dbReference type="InterPro" id="IPR050505">
    <property type="entry name" value="WDR55/POC1"/>
</dbReference>
<gene>
    <name evidence="5" type="ORF">GCM10023215_38720</name>
</gene>
<dbReference type="InterPro" id="IPR035897">
    <property type="entry name" value="Toll_tir_struct_dom_sf"/>
</dbReference>
<keyword evidence="3" id="KW-0812">Transmembrane</keyword>
<dbReference type="InterPro" id="IPR000157">
    <property type="entry name" value="TIR_dom"/>
</dbReference>
<dbReference type="Gene3D" id="2.130.10.10">
    <property type="entry name" value="YVTN repeat-like/Quinoprotein amine dehydrogenase"/>
    <property type="match status" value="2"/>
</dbReference>
<proteinExistence type="predicted"/>
<evidence type="ECO:0000259" key="4">
    <source>
        <dbReference type="Pfam" id="PF13676"/>
    </source>
</evidence>
<keyword evidence="3" id="KW-1133">Transmembrane helix</keyword>
<evidence type="ECO:0000313" key="5">
    <source>
        <dbReference type="EMBL" id="GAA4696851.1"/>
    </source>
</evidence>
<dbReference type="InterPro" id="IPR011044">
    <property type="entry name" value="Quino_amine_DH_bsu"/>
</dbReference>
<keyword evidence="2" id="KW-0677">Repeat</keyword>
<dbReference type="SUPFAM" id="SSF52200">
    <property type="entry name" value="Toll/Interleukin receptor TIR domain"/>
    <property type="match status" value="1"/>
</dbReference>
<name>A0ABP8WWT4_9PSEU</name>
<evidence type="ECO:0000256" key="3">
    <source>
        <dbReference type="SAM" id="Phobius"/>
    </source>
</evidence>
<feature type="transmembrane region" description="Helical" evidence="3">
    <location>
        <begin position="197"/>
        <end position="219"/>
    </location>
</feature>
<keyword evidence="6" id="KW-1185">Reference proteome</keyword>
<dbReference type="InterPro" id="IPR015943">
    <property type="entry name" value="WD40/YVTN_repeat-like_dom_sf"/>
</dbReference>
<dbReference type="SUPFAM" id="SSF50969">
    <property type="entry name" value="YVTN repeat-like/Quinoprotein amine dehydrogenase"/>
    <property type="match status" value="1"/>
</dbReference>
<feature type="domain" description="TIR" evidence="4">
    <location>
        <begin position="12"/>
        <end position="107"/>
    </location>
</feature>
<dbReference type="PANTHER" id="PTHR44019">
    <property type="entry name" value="WD REPEAT-CONTAINING PROTEIN 55"/>
    <property type="match status" value="1"/>
</dbReference>
<dbReference type="SUPFAM" id="SSF69322">
    <property type="entry name" value="Tricorn protease domain 2"/>
    <property type="match status" value="1"/>
</dbReference>
<reference evidence="6" key="1">
    <citation type="journal article" date="2019" name="Int. J. Syst. Evol. Microbiol.">
        <title>The Global Catalogue of Microorganisms (GCM) 10K type strain sequencing project: providing services to taxonomists for standard genome sequencing and annotation.</title>
        <authorList>
            <consortium name="The Broad Institute Genomics Platform"/>
            <consortium name="The Broad Institute Genome Sequencing Center for Infectious Disease"/>
            <person name="Wu L."/>
            <person name="Ma J."/>
        </authorList>
    </citation>
    <scope>NUCLEOTIDE SEQUENCE [LARGE SCALE GENOMIC DNA]</scope>
    <source>
        <strain evidence="6">JCM 18055</strain>
    </source>
</reference>
<dbReference type="Proteomes" id="UP001500325">
    <property type="component" value="Unassembled WGS sequence"/>
</dbReference>
<protein>
    <submittedName>
        <fullName evidence="5">Toll/interleukin-1 receptor domain-containing protein</fullName>
    </submittedName>
</protein>
<keyword evidence="1" id="KW-0853">WD repeat</keyword>
<keyword evidence="3" id="KW-0472">Membrane</keyword>
<dbReference type="Pfam" id="PF13676">
    <property type="entry name" value="TIR_2"/>
    <property type="match status" value="1"/>
</dbReference>
<accession>A0ABP8WWT4</accession>
<comment type="caution">
    <text evidence="5">The sequence shown here is derived from an EMBL/GenBank/DDBJ whole genome shotgun (WGS) entry which is preliminary data.</text>
</comment>
<dbReference type="Gene3D" id="3.40.50.10140">
    <property type="entry name" value="Toll/interleukin-1 receptor homology (TIR) domain"/>
    <property type="match status" value="1"/>
</dbReference>
<dbReference type="PANTHER" id="PTHR44019:SF8">
    <property type="entry name" value="POC1 CENTRIOLAR PROTEIN HOMOLOG"/>
    <property type="match status" value="1"/>
</dbReference>
<evidence type="ECO:0000256" key="2">
    <source>
        <dbReference type="ARBA" id="ARBA00022737"/>
    </source>
</evidence>
<dbReference type="EMBL" id="BAABIC010000013">
    <property type="protein sequence ID" value="GAA4696851.1"/>
    <property type="molecule type" value="Genomic_DNA"/>
</dbReference>
<organism evidence="5 6">
    <name type="scientific">Pseudonocardia yuanmonensis</name>
    <dbReference type="NCBI Taxonomy" id="1095914"/>
    <lineage>
        <taxon>Bacteria</taxon>
        <taxon>Bacillati</taxon>
        <taxon>Actinomycetota</taxon>
        <taxon>Actinomycetes</taxon>
        <taxon>Pseudonocardiales</taxon>
        <taxon>Pseudonocardiaceae</taxon>
        <taxon>Pseudonocardia</taxon>
    </lineage>
</organism>